<dbReference type="Gene3D" id="3.30.450.20">
    <property type="entry name" value="PAS domain"/>
    <property type="match status" value="1"/>
</dbReference>
<evidence type="ECO:0000256" key="2">
    <source>
        <dbReference type="ARBA" id="ARBA00022475"/>
    </source>
</evidence>
<dbReference type="EMBL" id="JAOPGA020000496">
    <property type="protein sequence ID" value="KAL0479052.1"/>
    <property type="molecule type" value="Genomic_DNA"/>
</dbReference>
<evidence type="ECO:0000313" key="9">
    <source>
        <dbReference type="Proteomes" id="UP001431209"/>
    </source>
</evidence>
<keyword evidence="2" id="KW-1003">Cell membrane</keyword>
<dbReference type="GO" id="GO:0005886">
    <property type="term" value="C:plasma membrane"/>
    <property type="evidence" value="ECO:0007669"/>
    <property type="project" value="UniProtKB-SubCell"/>
</dbReference>
<comment type="subcellular location">
    <subcellularLocation>
        <location evidence="1">Cell membrane</location>
        <topology evidence="1">Multi-pass membrane protein</topology>
    </subcellularLocation>
</comment>
<accession>A0AAW2YPD1</accession>
<keyword evidence="5 6" id="KW-0472">Membrane</keyword>
<evidence type="ECO:0000256" key="5">
    <source>
        <dbReference type="ARBA" id="ARBA00023136"/>
    </source>
</evidence>
<dbReference type="AlphaFoldDB" id="A0AAW2YPD1"/>
<dbReference type="SUPFAM" id="SSF103190">
    <property type="entry name" value="Sensory domain-like"/>
    <property type="match status" value="1"/>
</dbReference>
<protein>
    <recommendedName>
        <fullName evidence="7">Cache domain-containing protein</fullName>
    </recommendedName>
</protein>
<keyword evidence="9" id="KW-1185">Reference proteome</keyword>
<dbReference type="Proteomes" id="UP001431209">
    <property type="component" value="Unassembled WGS sequence"/>
</dbReference>
<evidence type="ECO:0000256" key="4">
    <source>
        <dbReference type="ARBA" id="ARBA00022989"/>
    </source>
</evidence>
<organism evidence="8 9">
    <name type="scientific">Acrasis kona</name>
    <dbReference type="NCBI Taxonomy" id="1008807"/>
    <lineage>
        <taxon>Eukaryota</taxon>
        <taxon>Discoba</taxon>
        <taxon>Heterolobosea</taxon>
        <taxon>Tetramitia</taxon>
        <taxon>Eutetramitia</taxon>
        <taxon>Acrasidae</taxon>
        <taxon>Acrasis</taxon>
    </lineage>
</organism>
<reference evidence="8 9" key="1">
    <citation type="submission" date="2024-03" db="EMBL/GenBank/DDBJ databases">
        <title>The Acrasis kona genome and developmental transcriptomes reveal deep origins of eukaryotic multicellular pathways.</title>
        <authorList>
            <person name="Sheikh S."/>
            <person name="Fu C.-J."/>
            <person name="Brown M.W."/>
            <person name="Baldauf S.L."/>
        </authorList>
    </citation>
    <scope>NUCLEOTIDE SEQUENCE [LARGE SCALE GENOMIC DNA]</scope>
    <source>
        <strain evidence="8 9">ATCC MYA-3509</strain>
    </source>
</reference>
<evidence type="ECO:0000259" key="7">
    <source>
        <dbReference type="Pfam" id="PF02743"/>
    </source>
</evidence>
<dbReference type="Gene3D" id="6.10.340.10">
    <property type="match status" value="1"/>
</dbReference>
<keyword evidence="3 6" id="KW-0812">Transmembrane</keyword>
<feature type="domain" description="Cache" evidence="7">
    <location>
        <begin position="99"/>
        <end position="269"/>
    </location>
</feature>
<proteinExistence type="predicted"/>
<evidence type="ECO:0000256" key="1">
    <source>
        <dbReference type="ARBA" id="ARBA00004651"/>
    </source>
</evidence>
<comment type="caution">
    <text evidence="8">The sequence shown here is derived from an EMBL/GenBank/DDBJ whole genome shotgun (WGS) entry which is preliminary data.</text>
</comment>
<evidence type="ECO:0000256" key="6">
    <source>
        <dbReference type="SAM" id="Phobius"/>
    </source>
</evidence>
<dbReference type="Pfam" id="PF02743">
    <property type="entry name" value="dCache_1"/>
    <property type="match status" value="1"/>
</dbReference>
<evidence type="ECO:0000256" key="3">
    <source>
        <dbReference type="ARBA" id="ARBA00022692"/>
    </source>
</evidence>
<feature type="transmembrane region" description="Helical" evidence="6">
    <location>
        <begin position="284"/>
        <end position="310"/>
    </location>
</feature>
<keyword evidence="4 6" id="KW-1133">Transmembrane helix</keyword>
<dbReference type="InterPro" id="IPR029151">
    <property type="entry name" value="Sensor-like_sf"/>
</dbReference>
<dbReference type="InterPro" id="IPR033479">
    <property type="entry name" value="dCache_1"/>
</dbReference>
<sequence>MLSVPPIINQQAILQMMRNPNHYDKYSIRSILAPALLGTIHAPSFTDATPAINAVYISTPLDELYFLGTIATTNEVLTYKEVLHNSSGLLNYYANNVTGEVITEGFDLTPFKVSKRPWFVECVEAKKAIWADLYVDAFTATITLSAVAPYYNSTTGDLIALATVDYSTLAINQFLHKLNVTNNGRALIIDKNGYMVGFSSGNVTDGFNNLLFANASSDPVVNNILKRLQATYKTSLFPVIKTKMNIGASSYLVQVESFANSEIGWTVLVIIPETDIMQKVYDSIIIVVLVTFAALIIFSIGSSFLAYLIVSPLNKLNNQMKEISRSSFEEVTQYNSILWEIQSIQYTFSTMVQALNSIMKRTMTQDMKLRACVNAVSDAVVMVTSDGSILQTNQKFDTLFPDLSRHTLINHLFEELKPNFFKSCEQLDAIMVVNSERKPVSITVRRLFEEQHFQNEGAENSEEDYVLVIRELSTAPESANE</sequence>
<gene>
    <name evidence="8" type="ORF">AKO1_007935</name>
</gene>
<name>A0AAW2YPD1_9EUKA</name>
<evidence type="ECO:0000313" key="8">
    <source>
        <dbReference type="EMBL" id="KAL0479052.1"/>
    </source>
</evidence>